<evidence type="ECO:0000256" key="2">
    <source>
        <dbReference type="ARBA" id="ARBA00022729"/>
    </source>
</evidence>
<sequence length="465" mass="53276">MRLTYTLSFIILSLFFLSSCKTSTKPSEGNDIEILDLPDIIEKGELKILTMYSSVDYFKYRGQNMGLQYELSKQFANSLGVNLKVLVANSESELTEKLLKGEADLIAYNLPITKSLKDSLEYCGVEVQTHQVLIQQNIKGKEPIKDVTELIGKEIYVQPGKYYDRLLNLNEELGGGLIIHKIDTDSITLEDLITQVAEGKIEYTVADNSIAQLNKTYYPNLNIKLSISFDQKSSWAINKNTPKLKEAIDNWYQNNNQSPQYKASLKRYFEISKNSYIHSPIQSIEKGIISPYDQYFKVHAQSIDWDWRLLASLAYTESNFNKSVVSWAGAVGLMQLMPRTARAMGIPAGKEMDVNENIKGAVKYIGLTEQSFIQIKDKSERIKFVLASYNAGMGHVFDAMALAEKYEKNKYVWFDNVENYILLKSNREYFSDPVCKYGYFRGIETYNFVRDITARYEIYKQKVPI</sequence>
<evidence type="ECO:0000259" key="4">
    <source>
        <dbReference type="SMART" id="SM00062"/>
    </source>
</evidence>
<dbReference type="InterPro" id="IPR023346">
    <property type="entry name" value="Lysozyme-like_dom_sf"/>
</dbReference>
<proteinExistence type="predicted"/>
<feature type="domain" description="Solute-binding protein family 3/N-terminal" evidence="4">
    <location>
        <begin position="45"/>
        <end position="272"/>
    </location>
</feature>
<evidence type="ECO:0000256" key="3">
    <source>
        <dbReference type="ARBA" id="ARBA00023237"/>
    </source>
</evidence>
<dbReference type="GO" id="GO:0009279">
    <property type="term" value="C:cell outer membrane"/>
    <property type="evidence" value="ECO:0007669"/>
    <property type="project" value="UniProtKB-SubCell"/>
</dbReference>
<keyword evidence="3" id="KW-0998">Cell outer membrane</keyword>
<dbReference type="EMBL" id="CM001167">
    <property type="protein sequence ID" value="EGJ71025.1"/>
    <property type="molecule type" value="Genomic_DNA"/>
</dbReference>
<dbReference type="eggNOG" id="COG4623">
    <property type="taxonomic scope" value="Bacteria"/>
</dbReference>
<dbReference type="PANTHER" id="PTHR35936:SF32">
    <property type="entry name" value="MEMBRANE-BOUND LYTIC MUREIN TRANSGLYCOSYLASE F"/>
    <property type="match status" value="1"/>
</dbReference>
<keyword evidence="6" id="KW-1185">Reference proteome</keyword>
<evidence type="ECO:0000256" key="1">
    <source>
        <dbReference type="ARBA" id="ARBA00004339"/>
    </source>
</evidence>
<comment type="subcellular location">
    <subcellularLocation>
        <location evidence="1">Cell outer membrane</location>
        <topology evidence="1">Peripheral membrane protein</topology>
    </subcellularLocation>
</comment>
<dbReference type="InterPro" id="IPR008258">
    <property type="entry name" value="Transglycosylase_SLT_dom_1"/>
</dbReference>
<organism evidence="5 6">
    <name type="scientific">Bacteroides coprosuis DSM 18011</name>
    <dbReference type="NCBI Taxonomy" id="679937"/>
    <lineage>
        <taxon>Bacteria</taxon>
        <taxon>Pseudomonadati</taxon>
        <taxon>Bacteroidota</taxon>
        <taxon>Bacteroidia</taxon>
        <taxon>Bacteroidales</taxon>
        <taxon>Bacteroidaceae</taxon>
        <taxon>Bacteroides</taxon>
    </lineage>
</organism>
<dbReference type="Gene3D" id="1.10.530.10">
    <property type="match status" value="1"/>
</dbReference>
<dbReference type="Pfam" id="PF00497">
    <property type="entry name" value="SBP_bac_3"/>
    <property type="match status" value="1"/>
</dbReference>
<dbReference type="PROSITE" id="PS51257">
    <property type="entry name" value="PROKAR_LIPOPROTEIN"/>
    <property type="match status" value="1"/>
</dbReference>
<keyword evidence="2" id="KW-0732">Signal</keyword>
<dbReference type="Gene3D" id="3.40.190.10">
    <property type="entry name" value="Periplasmic binding protein-like II"/>
    <property type="match status" value="2"/>
</dbReference>
<dbReference type="HOGENOM" id="CLU_027494_2_0_10"/>
<dbReference type="SMART" id="SM00062">
    <property type="entry name" value="PBPb"/>
    <property type="match status" value="1"/>
</dbReference>
<reference evidence="5 6" key="1">
    <citation type="journal article" date="2011" name="Stand. Genomic Sci.">
        <title>Non-contiguous finished genome sequence of Bacteroides coprosuis type strain (PC139).</title>
        <authorList>
            <person name="Land M."/>
            <person name="Held B."/>
            <person name="Gronow S."/>
            <person name="Abt B."/>
            <person name="Lucas S."/>
            <person name="Del Rio T.G."/>
            <person name="Nolan M."/>
            <person name="Tice H."/>
            <person name="Cheng J.F."/>
            <person name="Pitluck S."/>
            <person name="Liolios K."/>
            <person name="Pagani I."/>
            <person name="Ivanova N."/>
            <person name="Mavromatis K."/>
            <person name="Mikhailova N."/>
            <person name="Pati A."/>
            <person name="Tapia R."/>
            <person name="Han C."/>
            <person name="Goodwin L."/>
            <person name="Chen A."/>
            <person name="Palaniappan K."/>
            <person name="Hauser L."/>
            <person name="Brambilla E.M."/>
            <person name="Rohde M."/>
            <person name="Goker M."/>
            <person name="Detter J.C."/>
            <person name="Woyke T."/>
            <person name="Bristow J."/>
            <person name="Eisen J.A."/>
            <person name="Markowitz V."/>
            <person name="Hugenholtz P."/>
            <person name="Kyrpides N.C."/>
            <person name="Klenk H.P."/>
            <person name="Lapidus A."/>
        </authorList>
    </citation>
    <scope>NUCLEOTIDE SEQUENCE</scope>
    <source>
        <strain evidence="5 6">DSM 18011</strain>
    </source>
</reference>
<evidence type="ECO:0000313" key="5">
    <source>
        <dbReference type="EMBL" id="EGJ71025.1"/>
    </source>
</evidence>
<dbReference type="Pfam" id="PF01464">
    <property type="entry name" value="SLT"/>
    <property type="match status" value="1"/>
</dbReference>
<dbReference type="STRING" id="679937.Bcop_0811"/>
<protein>
    <submittedName>
        <fullName evidence="5">Lytic transglycosylase catalytic</fullName>
    </submittedName>
</protein>
<dbReference type="InterPro" id="IPR001638">
    <property type="entry name" value="Solute-binding_3/MltF_N"/>
</dbReference>
<dbReference type="SUPFAM" id="SSF53850">
    <property type="entry name" value="Periplasmic binding protein-like II"/>
    <property type="match status" value="1"/>
</dbReference>
<dbReference type="OrthoDB" id="9815002at2"/>
<name>F3ZTD5_9BACE</name>
<dbReference type="CDD" id="cd01009">
    <property type="entry name" value="PBP2_YfhD_N"/>
    <property type="match status" value="1"/>
</dbReference>
<accession>F3ZTD5</accession>
<dbReference type="CDD" id="cd13403">
    <property type="entry name" value="MLTF-like"/>
    <property type="match status" value="1"/>
</dbReference>
<dbReference type="SUPFAM" id="SSF53955">
    <property type="entry name" value="Lysozyme-like"/>
    <property type="match status" value="1"/>
</dbReference>
<gene>
    <name evidence="5" type="ORF">Bcop_0811</name>
</gene>
<evidence type="ECO:0000313" key="6">
    <source>
        <dbReference type="Proteomes" id="UP000018439"/>
    </source>
</evidence>
<dbReference type="AlphaFoldDB" id="F3ZTD5"/>
<dbReference type="Proteomes" id="UP000018439">
    <property type="component" value="Chromosome"/>
</dbReference>
<keyword evidence="3" id="KW-0472">Membrane</keyword>
<dbReference type="PANTHER" id="PTHR35936">
    <property type="entry name" value="MEMBRANE-BOUND LYTIC MUREIN TRANSGLYCOSYLASE F"/>
    <property type="match status" value="1"/>
</dbReference>